<organism evidence="2 3">
    <name type="scientific">Streptomyces spororaveus</name>
    <dbReference type="NCBI Taxonomy" id="284039"/>
    <lineage>
        <taxon>Bacteria</taxon>
        <taxon>Bacillati</taxon>
        <taxon>Actinomycetota</taxon>
        <taxon>Actinomycetes</taxon>
        <taxon>Kitasatosporales</taxon>
        <taxon>Streptomycetaceae</taxon>
        <taxon>Streptomyces</taxon>
    </lineage>
</organism>
<evidence type="ECO:0000256" key="1">
    <source>
        <dbReference type="SAM" id="MobiDB-lite"/>
    </source>
</evidence>
<protein>
    <submittedName>
        <fullName evidence="2">Uncharacterized protein</fullName>
    </submittedName>
</protein>
<gene>
    <name evidence="2" type="ORF">Sspor_72490</name>
</gene>
<sequence>MQHVPKQVGKEFLQDEAAAGVQSVGMPGMGSAAPGPVHADHPVAVNDDDFTVEL</sequence>
<evidence type="ECO:0000313" key="3">
    <source>
        <dbReference type="Proteomes" id="UP000608522"/>
    </source>
</evidence>
<feature type="compositionally biased region" description="Low complexity" evidence="1">
    <location>
        <begin position="25"/>
        <end position="36"/>
    </location>
</feature>
<evidence type="ECO:0000313" key="2">
    <source>
        <dbReference type="EMBL" id="GHI81688.1"/>
    </source>
</evidence>
<dbReference type="Proteomes" id="UP000608522">
    <property type="component" value="Unassembled WGS sequence"/>
</dbReference>
<keyword evidence="3" id="KW-1185">Reference proteome</keyword>
<feature type="region of interest" description="Disordered" evidence="1">
    <location>
        <begin position="1"/>
        <end position="54"/>
    </location>
</feature>
<name>A0ABQ3TMV1_9ACTN</name>
<dbReference type="EMBL" id="BNED01000005">
    <property type="protein sequence ID" value="GHI81688.1"/>
    <property type="molecule type" value="Genomic_DNA"/>
</dbReference>
<accession>A0ABQ3TMV1</accession>
<proteinExistence type="predicted"/>
<comment type="caution">
    <text evidence="2">The sequence shown here is derived from an EMBL/GenBank/DDBJ whole genome shotgun (WGS) entry which is preliminary data.</text>
</comment>
<reference evidence="3" key="1">
    <citation type="submission" date="2023-07" db="EMBL/GenBank/DDBJ databases">
        <title>Whole genome shotgun sequence of Streptomyces spororaveus NBRC 15456.</title>
        <authorList>
            <person name="Komaki H."/>
            <person name="Tamura T."/>
        </authorList>
    </citation>
    <scope>NUCLEOTIDE SEQUENCE [LARGE SCALE GENOMIC DNA]</scope>
    <source>
        <strain evidence="3">NBRC 15456</strain>
    </source>
</reference>